<feature type="transmembrane region" description="Helical" evidence="5">
    <location>
        <begin position="12"/>
        <end position="31"/>
    </location>
</feature>
<dbReference type="STRING" id="1993.SAMN04489713_102411"/>
<dbReference type="InParanoid" id="A0A1I5A0V1"/>
<dbReference type="GO" id="GO:0005886">
    <property type="term" value="C:plasma membrane"/>
    <property type="evidence" value="ECO:0007669"/>
    <property type="project" value="UniProtKB-SubCell"/>
</dbReference>
<dbReference type="PANTHER" id="PTHR42910">
    <property type="entry name" value="TRANSPORTER SCO4007-RELATED"/>
    <property type="match status" value="1"/>
</dbReference>
<feature type="transmembrane region" description="Helical" evidence="5">
    <location>
        <begin position="372"/>
        <end position="392"/>
    </location>
</feature>
<dbReference type="Proteomes" id="UP000183413">
    <property type="component" value="Unassembled WGS sequence"/>
</dbReference>
<keyword evidence="2 5" id="KW-0812">Transmembrane</keyword>
<feature type="transmembrane region" description="Helical" evidence="5">
    <location>
        <begin position="220"/>
        <end position="242"/>
    </location>
</feature>
<reference evidence="7 8" key="1">
    <citation type="submission" date="2016-10" db="EMBL/GenBank/DDBJ databases">
        <authorList>
            <person name="de Groot N.N."/>
        </authorList>
    </citation>
    <scope>NUCLEOTIDE SEQUENCE [LARGE SCALE GENOMIC DNA]</scope>
    <source>
        <strain evidence="7 8">DSM 43067</strain>
    </source>
</reference>
<proteinExistence type="predicted"/>
<dbReference type="InterPro" id="IPR036259">
    <property type="entry name" value="MFS_trans_sf"/>
</dbReference>
<dbReference type="SUPFAM" id="SSF103473">
    <property type="entry name" value="MFS general substrate transporter"/>
    <property type="match status" value="1"/>
</dbReference>
<feature type="transmembrane region" description="Helical" evidence="5">
    <location>
        <begin position="168"/>
        <end position="188"/>
    </location>
</feature>
<accession>A0A1I5A0V1</accession>
<dbReference type="eggNOG" id="COG2814">
    <property type="taxonomic scope" value="Bacteria"/>
</dbReference>
<dbReference type="EMBL" id="FOVH01000002">
    <property type="protein sequence ID" value="SFN56125.1"/>
    <property type="molecule type" value="Genomic_DNA"/>
</dbReference>
<name>A0A1I5A0V1_9ACTN</name>
<feature type="domain" description="Major facilitator superfamily (MFS) profile" evidence="6">
    <location>
        <begin position="12"/>
        <end position="395"/>
    </location>
</feature>
<dbReference type="Gene3D" id="1.20.1250.20">
    <property type="entry name" value="MFS general substrate transporter like domains"/>
    <property type="match status" value="1"/>
</dbReference>
<evidence type="ECO:0000256" key="2">
    <source>
        <dbReference type="ARBA" id="ARBA00022692"/>
    </source>
</evidence>
<feature type="transmembrane region" description="Helical" evidence="5">
    <location>
        <begin position="105"/>
        <end position="130"/>
    </location>
</feature>
<dbReference type="PANTHER" id="PTHR42910:SF1">
    <property type="entry name" value="MAJOR FACILITATOR SUPERFAMILY (MFS) PROFILE DOMAIN-CONTAINING PROTEIN"/>
    <property type="match status" value="1"/>
</dbReference>
<evidence type="ECO:0000256" key="4">
    <source>
        <dbReference type="ARBA" id="ARBA00023136"/>
    </source>
</evidence>
<evidence type="ECO:0000256" key="1">
    <source>
        <dbReference type="ARBA" id="ARBA00004651"/>
    </source>
</evidence>
<evidence type="ECO:0000259" key="6">
    <source>
        <dbReference type="PROSITE" id="PS50850"/>
    </source>
</evidence>
<dbReference type="PROSITE" id="PS50850">
    <property type="entry name" value="MFS"/>
    <property type="match status" value="1"/>
</dbReference>
<dbReference type="AlphaFoldDB" id="A0A1I5A0V1"/>
<dbReference type="InterPro" id="IPR020846">
    <property type="entry name" value="MFS_dom"/>
</dbReference>
<feature type="transmembrane region" description="Helical" evidence="5">
    <location>
        <begin position="81"/>
        <end position="99"/>
    </location>
</feature>
<evidence type="ECO:0000313" key="8">
    <source>
        <dbReference type="Proteomes" id="UP000183413"/>
    </source>
</evidence>
<organism evidence="7 8">
    <name type="scientific">Actinomadura madurae</name>
    <dbReference type="NCBI Taxonomy" id="1993"/>
    <lineage>
        <taxon>Bacteria</taxon>
        <taxon>Bacillati</taxon>
        <taxon>Actinomycetota</taxon>
        <taxon>Actinomycetes</taxon>
        <taxon>Streptosporangiales</taxon>
        <taxon>Thermomonosporaceae</taxon>
        <taxon>Actinomadura</taxon>
    </lineage>
</organism>
<dbReference type="Pfam" id="PF07690">
    <property type="entry name" value="MFS_1"/>
    <property type="match status" value="1"/>
</dbReference>
<keyword evidence="8" id="KW-1185">Reference proteome</keyword>
<dbReference type="InterPro" id="IPR011701">
    <property type="entry name" value="MFS"/>
</dbReference>
<sequence>MSSSVQPAAFPGRWVIFILALTCGVAVGNIYFPQAVSPLVADGLGVSPDSAALVVTAAQFGYAAGNFLLVPLGDRFPHRTLIVVMLGVTGAGLLGAAGAPGLPGLVGASALVGVTTVVAQVIAPMAAGLVPDDRRGAVMGTLLAGSIGGILLARTFGGLAGEWLGWRAPYLIAAVVALAIAAALAFALPATAPPSRQRYPALLAAPLRLLRREPELRRSCFYQATIFGGFQAVWTGVALFLTGPAYGLGAQAVGVLALVSAGTMVAMPVAGRLVDRAGSDPVNLAAILGTIAAAAVLALGALGGAAGLVALGAGTLLLDVAMQSGMVANQARILALRPDARSRVNTAYMTCAFLGGSTGSWLGATAYTRSGWTGLCALVAVLAGLALARHVLHRRTAVAVRAGGQAGPARDRPLRAPRRP</sequence>
<keyword evidence="4 5" id="KW-0472">Membrane</keyword>
<comment type="subcellular location">
    <subcellularLocation>
        <location evidence="1">Cell membrane</location>
        <topology evidence="1">Multi-pass membrane protein</topology>
    </subcellularLocation>
</comment>
<feature type="transmembrane region" description="Helical" evidence="5">
    <location>
        <begin position="137"/>
        <end position="156"/>
    </location>
</feature>
<feature type="transmembrane region" description="Helical" evidence="5">
    <location>
        <begin position="51"/>
        <end position="69"/>
    </location>
</feature>
<dbReference type="GO" id="GO:0022857">
    <property type="term" value="F:transmembrane transporter activity"/>
    <property type="evidence" value="ECO:0007669"/>
    <property type="project" value="InterPro"/>
</dbReference>
<protein>
    <submittedName>
        <fullName evidence="7">Predicted arabinose efflux permease, MFS family</fullName>
    </submittedName>
</protein>
<dbReference type="CDD" id="cd17324">
    <property type="entry name" value="MFS_NepI_like"/>
    <property type="match status" value="1"/>
</dbReference>
<keyword evidence="3 5" id="KW-1133">Transmembrane helix</keyword>
<evidence type="ECO:0000256" key="5">
    <source>
        <dbReference type="SAM" id="Phobius"/>
    </source>
</evidence>
<feature type="transmembrane region" description="Helical" evidence="5">
    <location>
        <begin position="248"/>
        <end position="270"/>
    </location>
</feature>
<feature type="transmembrane region" description="Helical" evidence="5">
    <location>
        <begin position="282"/>
        <end position="302"/>
    </location>
</feature>
<evidence type="ECO:0000313" key="7">
    <source>
        <dbReference type="EMBL" id="SFN56125.1"/>
    </source>
</evidence>
<dbReference type="RefSeq" id="WP_075020368.1">
    <property type="nucleotide sequence ID" value="NZ_FOVH01000002.1"/>
</dbReference>
<gene>
    <name evidence="7" type="ORF">SAMN04489713_102411</name>
</gene>
<evidence type="ECO:0000256" key="3">
    <source>
        <dbReference type="ARBA" id="ARBA00022989"/>
    </source>
</evidence>